<keyword evidence="5" id="KW-1185">Reference proteome</keyword>
<dbReference type="Proteomes" id="UP001198182">
    <property type="component" value="Unassembled WGS sequence"/>
</dbReference>
<dbReference type="PANTHER" id="PTHR33744:SF15">
    <property type="entry name" value="CARBOHYDRATE DIACID REGULATOR"/>
    <property type="match status" value="1"/>
</dbReference>
<dbReference type="PANTHER" id="PTHR33744">
    <property type="entry name" value="CARBOHYDRATE DIACID REGULATOR"/>
    <property type="match status" value="1"/>
</dbReference>
<dbReference type="EMBL" id="JAJEQR010000067">
    <property type="protein sequence ID" value="MCC2232428.1"/>
    <property type="molecule type" value="Genomic_DNA"/>
</dbReference>
<evidence type="ECO:0000313" key="5">
    <source>
        <dbReference type="Proteomes" id="UP001198182"/>
    </source>
</evidence>
<feature type="domain" description="PucR C-terminal helix-turn-helix" evidence="2">
    <location>
        <begin position="220"/>
        <end position="276"/>
    </location>
</feature>
<dbReference type="InterPro" id="IPR051448">
    <property type="entry name" value="CdaR-like_regulators"/>
</dbReference>
<feature type="domain" description="CdaR GGDEF-like" evidence="3">
    <location>
        <begin position="54"/>
        <end position="167"/>
    </location>
</feature>
<evidence type="ECO:0000313" key="4">
    <source>
        <dbReference type="EMBL" id="MCC2232428.1"/>
    </source>
</evidence>
<dbReference type="InterPro" id="IPR041522">
    <property type="entry name" value="CdaR_GGDEF"/>
</dbReference>
<dbReference type="Pfam" id="PF13556">
    <property type="entry name" value="HTH_30"/>
    <property type="match status" value="1"/>
</dbReference>
<protein>
    <submittedName>
        <fullName evidence="4">Helix-turn-helix domain-containing protein</fullName>
    </submittedName>
</protein>
<dbReference type="Pfam" id="PF17853">
    <property type="entry name" value="GGDEF_2"/>
    <property type="match status" value="1"/>
</dbReference>
<evidence type="ECO:0000259" key="2">
    <source>
        <dbReference type="Pfam" id="PF13556"/>
    </source>
</evidence>
<name>A0AAE3EDH5_9FIRM</name>
<dbReference type="InterPro" id="IPR009057">
    <property type="entry name" value="Homeodomain-like_sf"/>
</dbReference>
<organism evidence="4 5">
    <name type="scientific">Hominifimenecus microfluidus</name>
    <dbReference type="NCBI Taxonomy" id="2885348"/>
    <lineage>
        <taxon>Bacteria</taxon>
        <taxon>Bacillati</taxon>
        <taxon>Bacillota</taxon>
        <taxon>Clostridia</taxon>
        <taxon>Lachnospirales</taxon>
        <taxon>Lachnospiraceae</taxon>
        <taxon>Hominifimenecus</taxon>
    </lineage>
</organism>
<dbReference type="InterPro" id="IPR025736">
    <property type="entry name" value="PucR_C-HTH_dom"/>
</dbReference>
<reference evidence="4" key="1">
    <citation type="submission" date="2021-10" db="EMBL/GenBank/DDBJ databases">
        <title>Anaerobic single-cell dispensing facilitates the cultivation of human gut bacteria.</title>
        <authorList>
            <person name="Afrizal A."/>
        </authorList>
    </citation>
    <scope>NUCLEOTIDE SEQUENCE</scope>
    <source>
        <strain evidence="4">CLA-AA-H215</strain>
    </source>
</reference>
<dbReference type="InterPro" id="IPR042070">
    <property type="entry name" value="PucR_C-HTH_sf"/>
</dbReference>
<accession>A0AAE3EDH5</accession>
<evidence type="ECO:0000259" key="3">
    <source>
        <dbReference type="Pfam" id="PF17853"/>
    </source>
</evidence>
<dbReference type="SUPFAM" id="SSF46689">
    <property type="entry name" value="Homeodomain-like"/>
    <property type="match status" value="1"/>
</dbReference>
<dbReference type="RefSeq" id="WP_308454834.1">
    <property type="nucleotide sequence ID" value="NZ_JAJEQR010000067.1"/>
</dbReference>
<dbReference type="Gene3D" id="1.10.10.2840">
    <property type="entry name" value="PucR C-terminal helix-turn-helix domain"/>
    <property type="match status" value="1"/>
</dbReference>
<proteinExistence type="inferred from homology"/>
<evidence type="ECO:0000256" key="1">
    <source>
        <dbReference type="ARBA" id="ARBA00006754"/>
    </source>
</evidence>
<sequence>MREDAELERLLRQLQRKTGQNLLIQTEDGQVLASTFSAKESFLRDAAEESVSMQELAERAKALSLDFTSGRYLLAVRAKDLAKGLIEEAAAAILEDDMEAEFCTRSACGDVLLILAVSSDPAAEESVRLLQSALETEAMTRVRIGISSRFTAAEHLRRAVREAETALLAIHTFSPICGTLAYRSLGISLAALQFPEEGAAAYLYSVLGDTPEAVLEDEELFRTAQALLENGLNSAETARQLYIHRNTLLYRLDKIQRLCGRDLRRFEDAAAFQLAAMIWKKRKAENYNGK</sequence>
<gene>
    <name evidence="4" type="ORF">LKD81_15775</name>
</gene>
<comment type="caution">
    <text evidence="4">The sequence shown here is derived from an EMBL/GenBank/DDBJ whole genome shotgun (WGS) entry which is preliminary data.</text>
</comment>
<comment type="similarity">
    <text evidence="1">Belongs to the CdaR family.</text>
</comment>
<dbReference type="AlphaFoldDB" id="A0AAE3EDH5"/>